<reference evidence="1" key="1">
    <citation type="submission" date="2006-10" db="EMBL/GenBank/DDBJ databases">
        <authorList>
            <person name="Amadeo P."/>
            <person name="Zhao Q."/>
            <person name="Wortman J."/>
            <person name="Fraser-Liggett C."/>
            <person name="Carlton J."/>
        </authorList>
    </citation>
    <scope>NUCLEOTIDE SEQUENCE</scope>
    <source>
        <strain evidence="1">G3</strain>
    </source>
</reference>
<sequence length="419" mass="47270">MGLFNSIPKRIKELHFSKDLSTLFNSARIRSDFPYTIFYLGNTTCYKAEPASDLPFYFLVTKENEVHALTYDISVPMSHHSLQIEEEVIHVAKLQNSIHALTLKSGKIAVITNYADKFERKDYFVKNAYISLPLDETQFLSVGTDYSIVRVPFSGEISYAMQPIRNISEPPIDALVVPTNPQLVALISDKILIVCSLGHYGVTTYPNLGEGFVKLGVINPNSLLVLADKGKCIYFIKLTIEGKLEGEKTKIPPSGFPEPMTMFETHDRTFSDPPMKGNVSLAYLCNGKSITCIDSNMFFMQYQLPEDKTATHIFQLNSIPHNILLVACNDGSVILIRLSQDRGANTVGSFYHYELQNLHNAPIKYIHSAIPIMFMTIDENNKTVAWESFPNWWWAPNYFDMFKGVINEGESNDSMADTV</sequence>
<organism evidence="1 2">
    <name type="scientific">Trichomonas vaginalis (strain ATCC PRA-98 / G3)</name>
    <dbReference type="NCBI Taxonomy" id="412133"/>
    <lineage>
        <taxon>Eukaryota</taxon>
        <taxon>Metamonada</taxon>
        <taxon>Parabasalia</taxon>
        <taxon>Trichomonadida</taxon>
        <taxon>Trichomonadidae</taxon>
        <taxon>Trichomonas</taxon>
    </lineage>
</organism>
<dbReference type="AlphaFoldDB" id="A2ETA6"/>
<dbReference type="InParanoid" id="A2ETA6"/>
<dbReference type="VEuPathDB" id="TrichDB:TVAGG3_0620290"/>
<dbReference type="InterPro" id="IPR036322">
    <property type="entry name" value="WD40_repeat_dom_sf"/>
</dbReference>
<dbReference type="VEuPathDB" id="TrichDB:TVAG_483330"/>
<evidence type="ECO:0000313" key="1">
    <source>
        <dbReference type="EMBL" id="EAY04096.1"/>
    </source>
</evidence>
<dbReference type="Proteomes" id="UP000001542">
    <property type="component" value="Unassembled WGS sequence"/>
</dbReference>
<reference evidence="1" key="2">
    <citation type="journal article" date="2007" name="Science">
        <title>Draft genome sequence of the sexually transmitted pathogen Trichomonas vaginalis.</title>
        <authorList>
            <person name="Carlton J.M."/>
            <person name="Hirt R.P."/>
            <person name="Silva J.C."/>
            <person name="Delcher A.L."/>
            <person name="Schatz M."/>
            <person name="Zhao Q."/>
            <person name="Wortman J.R."/>
            <person name="Bidwell S.L."/>
            <person name="Alsmark U.C.M."/>
            <person name="Besteiro S."/>
            <person name="Sicheritz-Ponten T."/>
            <person name="Noel C.J."/>
            <person name="Dacks J.B."/>
            <person name="Foster P.G."/>
            <person name="Simillion C."/>
            <person name="Van de Peer Y."/>
            <person name="Miranda-Saavedra D."/>
            <person name="Barton G.J."/>
            <person name="Westrop G.D."/>
            <person name="Mueller S."/>
            <person name="Dessi D."/>
            <person name="Fiori P.L."/>
            <person name="Ren Q."/>
            <person name="Paulsen I."/>
            <person name="Zhang H."/>
            <person name="Bastida-Corcuera F.D."/>
            <person name="Simoes-Barbosa A."/>
            <person name="Brown M.T."/>
            <person name="Hayes R.D."/>
            <person name="Mukherjee M."/>
            <person name="Okumura C.Y."/>
            <person name="Schneider R."/>
            <person name="Smith A.J."/>
            <person name="Vanacova S."/>
            <person name="Villalvazo M."/>
            <person name="Haas B.J."/>
            <person name="Pertea M."/>
            <person name="Feldblyum T.V."/>
            <person name="Utterback T.R."/>
            <person name="Shu C.L."/>
            <person name="Osoegawa K."/>
            <person name="de Jong P.J."/>
            <person name="Hrdy I."/>
            <person name="Horvathova L."/>
            <person name="Zubacova Z."/>
            <person name="Dolezal P."/>
            <person name="Malik S.B."/>
            <person name="Logsdon J.M. Jr."/>
            <person name="Henze K."/>
            <person name="Gupta A."/>
            <person name="Wang C.C."/>
            <person name="Dunne R.L."/>
            <person name="Upcroft J.A."/>
            <person name="Upcroft P."/>
            <person name="White O."/>
            <person name="Salzberg S.L."/>
            <person name="Tang P."/>
            <person name="Chiu C.-H."/>
            <person name="Lee Y.-S."/>
            <person name="Embley T.M."/>
            <person name="Coombs G.H."/>
            <person name="Mottram J.C."/>
            <person name="Tachezy J."/>
            <person name="Fraser-Liggett C.M."/>
            <person name="Johnson P.J."/>
        </authorList>
    </citation>
    <scope>NUCLEOTIDE SEQUENCE [LARGE SCALE GENOMIC DNA]</scope>
    <source>
        <strain evidence="1">G3</strain>
    </source>
</reference>
<proteinExistence type="predicted"/>
<dbReference type="SUPFAM" id="SSF50978">
    <property type="entry name" value="WD40 repeat-like"/>
    <property type="match status" value="1"/>
</dbReference>
<dbReference type="RefSeq" id="XP_001316319.1">
    <property type="nucleotide sequence ID" value="XM_001316284.1"/>
</dbReference>
<accession>A2ETA6</accession>
<evidence type="ECO:0000313" key="2">
    <source>
        <dbReference type="Proteomes" id="UP000001542"/>
    </source>
</evidence>
<keyword evidence="2" id="KW-1185">Reference proteome</keyword>
<gene>
    <name evidence="1" type="ORF">TVAG_483330</name>
</gene>
<dbReference type="EMBL" id="DS113485">
    <property type="protein sequence ID" value="EAY04096.1"/>
    <property type="molecule type" value="Genomic_DNA"/>
</dbReference>
<dbReference type="KEGG" id="tva:4761938"/>
<protein>
    <submittedName>
        <fullName evidence="1">Uncharacterized protein</fullName>
    </submittedName>
</protein>
<name>A2ETA6_TRIV3</name>